<keyword evidence="6" id="KW-0726">Sexual differentiation</keyword>
<reference evidence="14 15" key="1">
    <citation type="submission" date="2024-03" db="EMBL/GenBank/DDBJ databases">
        <title>The genome assembly and annotation of the cricket Gryllus longicercus Weissman &amp; Gray.</title>
        <authorList>
            <person name="Szrajer S."/>
            <person name="Gray D."/>
            <person name="Ylla G."/>
        </authorList>
    </citation>
    <scope>NUCLEOTIDE SEQUENCE [LARGE SCALE GENOMIC DNA]</scope>
    <source>
        <strain evidence="14">DAG 2021-001</strain>
        <tissue evidence="14">Whole body minus gut</tissue>
    </source>
</reference>
<evidence type="ECO:0000256" key="3">
    <source>
        <dbReference type="ARBA" id="ARBA00019052"/>
    </source>
</evidence>
<evidence type="ECO:0000256" key="1">
    <source>
        <dbReference type="ARBA" id="ARBA00004324"/>
    </source>
</evidence>
<comment type="caution">
    <text evidence="14">The sequence shown here is derived from an EMBL/GenBank/DDBJ whole genome shotgun (WGS) entry which is preliminary data.</text>
</comment>
<evidence type="ECO:0000256" key="10">
    <source>
        <dbReference type="ARBA" id="ARBA00032498"/>
    </source>
</evidence>
<evidence type="ECO:0000256" key="6">
    <source>
        <dbReference type="ARBA" id="ARBA00022928"/>
    </source>
</evidence>
<keyword evidence="12" id="KW-0539">Nucleus</keyword>
<dbReference type="SMART" id="SM00398">
    <property type="entry name" value="HMG"/>
    <property type="match status" value="1"/>
</dbReference>
<keyword evidence="15" id="KW-1185">Reference proteome</keyword>
<dbReference type="Proteomes" id="UP001378592">
    <property type="component" value="Unassembled WGS sequence"/>
</dbReference>
<protein>
    <recommendedName>
        <fullName evidence="3">Sex-determining region Y protein</fullName>
    </recommendedName>
    <alternativeName>
        <fullName evidence="10">Testis-determining factor</fullName>
    </alternativeName>
</protein>
<accession>A0AAN9VUB6</accession>
<evidence type="ECO:0000256" key="2">
    <source>
        <dbReference type="ARBA" id="ARBA00005998"/>
    </source>
</evidence>
<dbReference type="AlphaFoldDB" id="A0AAN9VUB6"/>
<evidence type="ECO:0000256" key="7">
    <source>
        <dbReference type="ARBA" id="ARBA00023125"/>
    </source>
</evidence>
<organism evidence="14 15">
    <name type="scientific">Gryllus longicercus</name>
    <dbReference type="NCBI Taxonomy" id="2509291"/>
    <lineage>
        <taxon>Eukaryota</taxon>
        <taxon>Metazoa</taxon>
        <taxon>Ecdysozoa</taxon>
        <taxon>Arthropoda</taxon>
        <taxon>Hexapoda</taxon>
        <taxon>Insecta</taxon>
        <taxon>Pterygota</taxon>
        <taxon>Neoptera</taxon>
        <taxon>Polyneoptera</taxon>
        <taxon>Orthoptera</taxon>
        <taxon>Ensifera</taxon>
        <taxon>Gryllidea</taxon>
        <taxon>Grylloidea</taxon>
        <taxon>Gryllidae</taxon>
        <taxon>Gryllinae</taxon>
        <taxon>Gryllus</taxon>
    </lineage>
</organism>
<dbReference type="PROSITE" id="PS50118">
    <property type="entry name" value="HMG_BOX_2"/>
    <property type="match status" value="1"/>
</dbReference>
<sequence length="100" mass="11623">MDVFVADTDDSQGAEDRESLQFAQNSLQQRPKIPRPPNAFMLFANEWRKKLAMQYPSESNKDISVRLGGMWKSLEKDSKEQYFALARQVDAEHKRKYPGE</sequence>
<dbReference type="PANTHER" id="PTHR10270">
    <property type="entry name" value="SOX TRANSCRIPTION FACTOR"/>
    <property type="match status" value="1"/>
</dbReference>
<keyword evidence="7 12" id="KW-0238">DNA-binding</keyword>
<dbReference type="GO" id="GO:0016607">
    <property type="term" value="C:nuclear speck"/>
    <property type="evidence" value="ECO:0007669"/>
    <property type="project" value="UniProtKB-SubCell"/>
</dbReference>
<dbReference type="InterPro" id="IPR009071">
    <property type="entry name" value="HMG_box_dom"/>
</dbReference>
<evidence type="ECO:0000256" key="5">
    <source>
        <dbReference type="ARBA" id="ARBA00022860"/>
    </source>
</evidence>
<dbReference type="InterPro" id="IPR050140">
    <property type="entry name" value="SRY-related_HMG-box_TF-like"/>
</dbReference>
<evidence type="ECO:0000256" key="11">
    <source>
        <dbReference type="ARBA" id="ARBA00045821"/>
    </source>
</evidence>
<comment type="subcellular location">
    <subcellularLocation>
        <location evidence="1">Nucleus speckle</location>
    </subcellularLocation>
</comment>
<feature type="DNA-binding region" description="HMG box" evidence="12">
    <location>
        <begin position="33"/>
        <end position="100"/>
    </location>
</feature>
<dbReference type="GO" id="GO:0005516">
    <property type="term" value="F:calmodulin binding"/>
    <property type="evidence" value="ECO:0007669"/>
    <property type="project" value="UniProtKB-KW"/>
</dbReference>
<evidence type="ECO:0000256" key="4">
    <source>
        <dbReference type="ARBA" id="ARBA00022782"/>
    </source>
</evidence>
<keyword evidence="4" id="KW-0221">Differentiation</keyword>
<evidence type="ECO:0000313" key="15">
    <source>
        <dbReference type="Proteomes" id="UP001378592"/>
    </source>
</evidence>
<keyword evidence="8" id="KW-0010">Activator</keyword>
<name>A0AAN9VUB6_9ORTH</name>
<dbReference type="PANTHER" id="PTHR10270:SF161">
    <property type="entry name" value="SEX-DETERMINING REGION Y PROTEIN"/>
    <property type="match status" value="1"/>
</dbReference>
<gene>
    <name evidence="14" type="ORF">R5R35_013735</name>
</gene>
<dbReference type="Gene3D" id="1.10.30.10">
    <property type="entry name" value="High mobility group box domain"/>
    <property type="match status" value="1"/>
</dbReference>
<evidence type="ECO:0000256" key="8">
    <source>
        <dbReference type="ARBA" id="ARBA00023159"/>
    </source>
</evidence>
<evidence type="ECO:0000256" key="9">
    <source>
        <dbReference type="ARBA" id="ARBA00023163"/>
    </source>
</evidence>
<dbReference type="EMBL" id="JAZDUA010000066">
    <property type="protein sequence ID" value="KAK7869961.1"/>
    <property type="molecule type" value="Genomic_DNA"/>
</dbReference>
<dbReference type="CDD" id="cd01389">
    <property type="entry name" value="HMG-box_ROX1-like"/>
    <property type="match status" value="1"/>
</dbReference>
<dbReference type="SUPFAM" id="SSF47095">
    <property type="entry name" value="HMG-box"/>
    <property type="match status" value="1"/>
</dbReference>
<evidence type="ECO:0000313" key="14">
    <source>
        <dbReference type="EMBL" id="KAK7869961.1"/>
    </source>
</evidence>
<dbReference type="GO" id="GO:0030154">
    <property type="term" value="P:cell differentiation"/>
    <property type="evidence" value="ECO:0007669"/>
    <property type="project" value="UniProtKB-KW"/>
</dbReference>
<dbReference type="InterPro" id="IPR036910">
    <property type="entry name" value="HMG_box_dom_sf"/>
</dbReference>
<dbReference type="GO" id="GO:0001228">
    <property type="term" value="F:DNA-binding transcription activator activity, RNA polymerase II-specific"/>
    <property type="evidence" value="ECO:0007669"/>
    <property type="project" value="TreeGrafter"/>
</dbReference>
<comment type="similarity">
    <text evidence="2">Belongs to the SRY family.</text>
</comment>
<dbReference type="GO" id="GO:0000978">
    <property type="term" value="F:RNA polymerase II cis-regulatory region sequence-specific DNA binding"/>
    <property type="evidence" value="ECO:0007669"/>
    <property type="project" value="TreeGrafter"/>
</dbReference>
<keyword evidence="5" id="KW-0112">Calmodulin-binding</keyword>
<evidence type="ECO:0000256" key="12">
    <source>
        <dbReference type="PROSITE-ProRule" id="PRU00267"/>
    </source>
</evidence>
<comment type="function">
    <text evidence="11">Transcriptional regulator that controls a genetic switch in male development. It is necessary and sufficient for initiating male sex determination by directing the development of supporting cell precursors (pre-Sertoli cells) as Sertoli rather than granulosa cells. Involved in different aspects of gene regulation including promoter activation or repression. Binds to the DNA consensus sequence 5'-[AT]AACAA[AT]-3'. SRY HMG box recognizes DNA by partial intercalation in the minor groove and promotes DNA bending. Also involved in pre-mRNA splicing. In male adult brain involved in the maintenance of motor functions of dopaminergic neurons.</text>
</comment>
<proteinExistence type="inferred from homology"/>
<feature type="domain" description="HMG box" evidence="13">
    <location>
        <begin position="33"/>
        <end position="100"/>
    </location>
</feature>
<dbReference type="GO" id="GO:0007548">
    <property type="term" value="P:sex differentiation"/>
    <property type="evidence" value="ECO:0007669"/>
    <property type="project" value="UniProtKB-KW"/>
</dbReference>
<keyword evidence="9" id="KW-0804">Transcription</keyword>
<dbReference type="Pfam" id="PF00505">
    <property type="entry name" value="HMG_box"/>
    <property type="match status" value="1"/>
</dbReference>
<evidence type="ECO:0000259" key="13">
    <source>
        <dbReference type="PROSITE" id="PS50118"/>
    </source>
</evidence>